<accession>A0A9W5PDG3</accession>
<evidence type="ECO:0000313" key="3">
    <source>
        <dbReference type="Proteomes" id="UP000011182"/>
    </source>
</evidence>
<dbReference type="InterPro" id="IPR036785">
    <property type="entry name" value="YkyA-like_sf"/>
</dbReference>
<dbReference type="AlphaFoldDB" id="A0A9W5PDG3"/>
<keyword evidence="3" id="KW-1185">Reference proteome</keyword>
<evidence type="ECO:0000256" key="1">
    <source>
        <dbReference type="SAM" id="Coils"/>
    </source>
</evidence>
<dbReference type="Proteomes" id="UP000011182">
    <property type="component" value="Unassembled WGS sequence"/>
</dbReference>
<reference evidence="2 3" key="1">
    <citation type="journal article" date="2014" name="Syst. Appl. Microbiol.">
        <title>Genomic insights into the taxonomic status of the three subspecies of Bacillus subtilis.</title>
        <authorList>
            <person name="Yi H."/>
            <person name="Chun J."/>
            <person name="Cha C.J."/>
        </authorList>
    </citation>
    <scope>NUCLEOTIDE SEQUENCE [LARGE SCALE GENOMIC DNA]</scope>
    <source>
        <strain evidence="2 3">KCTC 13429</strain>
    </source>
</reference>
<dbReference type="Gene3D" id="1.20.120.570">
    <property type="entry name" value="YkyA-like"/>
    <property type="match status" value="1"/>
</dbReference>
<comment type="caution">
    <text evidence="2">The sequence shown here is derived from an EMBL/GenBank/DDBJ whole genome shotgun (WGS) entry which is preliminary data.</text>
</comment>
<keyword evidence="1" id="KW-0175">Coiled coil</keyword>
<dbReference type="RefSeq" id="WP_003238834.1">
    <property type="nucleotide sequence ID" value="NZ_AMXN01000003.1"/>
</dbReference>
<sequence length="62" mass="7163">MENIERKFCNSLLNLNIDYYSKIASIANQALNNANQRKKHLEAEKDSITDCKKEFESAKKIS</sequence>
<protein>
    <submittedName>
        <fullName evidence="2">YkyA</fullName>
    </submittedName>
</protein>
<feature type="coiled-coil region" evidence="1">
    <location>
        <begin position="24"/>
        <end position="51"/>
    </location>
</feature>
<evidence type="ECO:0000313" key="2">
    <source>
        <dbReference type="EMBL" id="ELS61774.1"/>
    </source>
</evidence>
<dbReference type="Pfam" id="PF10368">
    <property type="entry name" value="YkyA"/>
    <property type="match status" value="1"/>
</dbReference>
<gene>
    <name evidence="2" type="ORF">BSI_21470</name>
</gene>
<dbReference type="EMBL" id="AMXN01000003">
    <property type="protein sequence ID" value="ELS61774.1"/>
    <property type="molecule type" value="Genomic_DNA"/>
</dbReference>
<dbReference type="SUPFAM" id="SSF140423">
    <property type="entry name" value="MW0975(SA0943)-like"/>
    <property type="match status" value="1"/>
</dbReference>
<name>A0A9W5PDG3_9BACI</name>
<dbReference type="InterPro" id="IPR019454">
    <property type="entry name" value="Lipoprot_YkyA-like"/>
</dbReference>
<proteinExistence type="predicted"/>
<organism evidence="2 3">
    <name type="scientific">Bacillus inaquosorum KCTC 13429</name>
    <dbReference type="NCBI Taxonomy" id="1236548"/>
    <lineage>
        <taxon>Bacteria</taxon>
        <taxon>Bacillati</taxon>
        <taxon>Bacillota</taxon>
        <taxon>Bacilli</taxon>
        <taxon>Bacillales</taxon>
        <taxon>Bacillaceae</taxon>
        <taxon>Bacillus</taxon>
    </lineage>
</organism>